<organism evidence="1 2">
    <name type="scientific">Lacticaseibacillus paracasei subsp. paracasei Lpp126</name>
    <dbReference type="NCBI Taxonomy" id="1256206"/>
    <lineage>
        <taxon>Bacteria</taxon>
        <taxon>Bacillati</taxon>
        <taxon>Bacillota</taxon>
        <taxon>Bacilli</taxon>
        <taxon>Lactobacillales</taxon>
        <taxon>Lactobacillaceae</taxon>
        <taxon>Lacticaseibacillus</taxon>
    </lineage>
</organism>
<comment type="caution">
    <text evidence="1">The sequence shown here is derived from an EMBL/GenBank/DDBJ whole genome shotgun (WGS) entry which is preliminary data.</text>
</comment>
<proteinExistence type="predicted"/>
<dbReference type="EMBL" id="ANKC01000062">
    <property type="protein sequence ID" value="EPC89005.1"/>
    <property type="molecule type" value="Genomic_DNA"/>
</dbReference>
<reference evidence="1 2" key="1">
    <citation type="journal article" date="2013" name="PLoS ONE">
        <title>Lactobacillus paracasei comparative genomics: towards species pan-genome definition and exploitation of diversity.</title>
        <authorList>
            <person name="Smokvina T."/>
            <person name="Wels M."/>
            <person name="Polka J."/>
            <person name="Chervaux C."/>
            <person name="Brisse S."/>
            <person name="Boekhorst J."/>
            <person name="van Hylckama Vlieg J.E."/>
            <person name="Siezen R.J."/>
        </authorList>
    </citation>
    <scope>NUCLEOTIDE SEQUENCE [LARGE SCALE GENOMIC DNA]</scope>
    <source>
        <strain evidence="1 2">Lpp126</strain>
    </source>
</reference>
<accession>S2SH42</accession>
<evidence type="ECO:0000313" key="2">
    <source>
        <dbReference type="Proteomes" id="UP000014243"/>
    </source>
</evidence>
<protein>
    <submittedName>
        <fullName evidence="1">Holliday junction-specific endonuclease</fullName>
    </submittedName>
</protein>
<dbReference type="AlphaFoldDB" id="S2SH42"/>
<evidence type="ECO:0000313" key="1">
    <source>
        <dbReference type="EMBL" id="EPC89005.1"/>
    </source>
</evidence>
<gene>
    <name evidence="1" type="primary">recU</name>
    <name evidence="1" type="ORF">Lpp126_01109</name>
</gene>
<name>S2SH42_LACPA</name>
<dbReference type="GO" id="GO:0004519">
    <property type="term" value="F:endonuclease activity"/>
    <property type="evidence" value="ECO:0007669"/>
    <property type="project" value="UniProtKB-KW"/>
</dbReference>
<feature type="non-terminal residue" evidence="1">
    <location>
        <position position="49"/>
    </location>
</feature>
<dbReference type="Proteomes" id="UP000014243">
    <property type="component" value="Unassembled WGS sequence"/>
</dbReference>
<keyword evidence="1" id="KW-0540">Nuclease</keyword>
<keyword evidence="1" id="KW-0378">Hydrolase</keyword>
<keyword evidence="1" id="KW-0255">Endonuclease</keyword>
<sequence>MTIHYPNGNPYKDGTQFSSQAISRPTIYGGRGMTLEEELNISNQYYRSI</sequence>